<sequence length="369" mass="41443">MAGAVRQPIDIPSLERYIASNVPEIVIPVDVKQFGYGQSNPTYQLTDKNGRKYVMRKKPPGQLLSKTAHKVDREYRIIHALEKTDVPVPRALCLCLDEKVIGTEFYIMDFLDGRIFEDPALPEVTPKERTEMWRSAITTLAKFHRVDPKAVGMSSYGKPSGFYNRQIATFNTISKSQAEAVDKESGEPVGKIPHQDGLVAFFSDLKTQPKDRSCFVHGDYKIDNVVFHKTEPRVIGILDWEMSTIGHPLSDLNNLLAPYLYASSQKAMNIGRANTAFQPGETEGLPSRDQLIAWYSETAGWDPRPDMTWGDAFGTYRAAIIMQGIAARYALRQASSASAMSYGSQMKPMADVAWDLVEEYKRTHEKARL</sequence>
<proteinExistence type="predicted"/>
<dbReference type="Proteomes" id="UP000799779">
    <property type="component" value="Unassembled WGS sequence"/>
</dbReference>
<evidence type="ECO:0000259" key="1">
    <source>
        <dbReference type="Pfam" id="PF01636"/>
    </source>
</evidence>
<dbReference type="EMBL" id="ML977632">
    <property type="protein sequence ID" value="KAF1995872.1"/>
    <property type="molecule type" value="Genomic_DNA"/>
</dbReference>
<gene>
    <name evidence="2" type="ORF">P154DRAFT_525972</name>
</gene>
<feature type="domain" description="Aminoglycoside phosphotransferase" evidence="1">
    <location>
        <begin position="30"/>
        <end position="261"/>
    </location>
</feature>
<dbReference type="AlphaFoldDB" id="A0A6A5W1U6"/>
<dbReference type="Gene3D" id="3.90.1200.10">
    <property type="match status" value="1"/>
</dbReference>
<dbReference type="OrthoDB" id="191037at2759"/>
<evidence type="ECO:0000313" key="2">
    <source>
        <dbReference type="EMBL" id="KAF1995872.1"/>
    </source>
</evidence>
<dbReference type="SUPFAM" id="SSF56112">
    <property type="entry name" value="Protein kinase-like (PK-like)"/>
    <property type="match status" value="1"/>
</dbReference>
<dbReference type="CDD" id="cd05154">
    <property type="entry name" value="ACAD10_11_N-like"/>
    <property type="match status" value="1"/>
</dbReference>
<organism evidence="2 3">
    <name type="scientific">Amniculicola lignicola CBS 123094</name>
    <dbReference type="NCBI Taxonomy" id="1392246"/>
    <lineage>
        <taxon>Eukaryota</taxon>
        <taxon>Fungi</taxon>
        <taxon>Dikarya</taxon>
        <taxon>Ascomycota</taxon>
        <taxon>Pezizomycotina</taxon>
        <taxon>Dothideomycetes</taxon>
        <taxon>Pleosporomycetidae</taxon>
        <taxon>Pleosporales</taxon>
        <taxon>Amniculicolaceae</taxon>
        <taxon>Amniculicola</taxon>
    </lineage>
</organism>
<evidence type="ECO:0000313" key="3">
    <source>
        <dbReference type="Proteomes" id="UP000799779"/>
    </source>
</evidence>
<keyword evidence="3" id="KW-1185">Reference proteome</keyword>
<dbReference type="InterPro" id="IPR002575">
    <property type="entry name" value="Aminoglycoside_PTrfase"/>
</dbReference>
<dbReference type="InterPro" id="IPR011009">
    <property type="entry name" value="Kinase-like_dom_sf"/>
</dbReference>
<dbReference type="Gene3D" id="3.30.200.20">
    <property type="entry name" value="Phosphorylase Kinase, domain 1"/>
    <property type="match status" value="1"/>
</dbReference>
<dbReference type="InterPro" id="IPR041726">
    <property type="entry name" value="ACAD10_11_N"/>
</dbReference>
<dbReference type="PANTHER" id="PTHR47829:SF1">
    <property type="entry name" value="HAD FAMILY PHOSPHATASE"/>
    <property type="match status" value="1"/>
</dbReference>
<dbReference type="PANTHER" id="PTHR47829">
    <property type="entry name" value="HYDROLASE, PUTATIVE (AFU_ORTHOLOGUE AFUA_1G12880)-RELATED"/>
    <property type="match status" value="1"/>
</dbReference>
<name>A0A6A5W1U6_9PLEO</name>
<reference evidence="2" key="1">
    <citation type="journal article" date="2020" name="Stud. Mycol.">
        <title>101 Dothideomycetes genomes: a test case for predicting lifestyles and emergence of pathogens.</title>
        <authorList>
            <person name="Haridas S."/>
            <person name="Albert R."/>
            <person name="Binder M."/>
            <person name="Bloem J."/>
            <person name="Labutti K."/>
            <person name="Salamov A."/>
            <person name="Andreopoulos B."/>
            <person name="Baker S."/>
            <person name="Barry K."/>
            <person name="Bills G."/>
            <person name="Bluhm B."/>
            <person name="Cannon C."/>
            <person name="Castanera R."/>
            <person name="Culley D."/>
            <person name="Daum C."/>
            <person name="Ezra D."/>
            <person name="Gonzalez J."/>
            <person name="Henrissat B."/>
            <person name="Kuo A."/>
            <person name="Liang C."/>
            <person name="Lipzen A."/>
            <person name="Lutzoni F."/>
            <person name="Magnuson J."/>
            <person name="Mondo S."/>
            <person name="Nolan M."/>
            <person name="Ohm R."/>
            <person name="Pangilinan J."/>
            <person name="Park H.-J."/>
            <person name="Ramirez L."/>
            <person name="Alfaro M."/>
            <person name="Sun H."/>
            <person name="Tritt A."/>
            <person name="Yoshinaga Y."/>
            <person name="Zwiers L.-H."/>
            <person name="Turgeon B."/>
            <person name="Goodwin S."/>
            <person name="Spatafora J."/>
            <person name="Crous P."/>
            <person name="Grigoriev I."/>
        </authorList>
    </citation>
    <scope>NUCLEOTIDE SEQUENCE</scope>
    <source>
        <strain evidence="2">CBS 123094</strain>
    </source>
</reference>
<protein>
    <submittedName>
        <fullName evidence="2">APH-domain-containing protein</fullName>
    </submittedName>
</protein>
<dbReference type="InterPro" id="IPR052898">
    <property type="entry name" value="ACAD10-like"/>
</dbReference>
<dbReference type="Pfam" id="PF01636">
    <property type="entry name" value="APH"/>
    <property type="match status" value="1"/>
</dbReference>
<accession>A0A6A5W1U6</accession>